<name>A0A2J6R2X8_HYAVF</name>
<protein>
    <recommendedName>
        <fullName evidence="2">alpha-L-rhamnosidase</fullName>
        <ecNumber evidence="2">3.2.1.40</ecNumber>
    </recommendedName>
</protein>
<evidence type="ECO:0000259" key="7">
    <source>
        <dbReference type="Pfam" id="PF17390"/>
    </source>
</evidence>
<sequence length="885" mass="97856">MQLKMVKVTRVRFEHHEQNAIGIGESKPRISWSFEGEDEKGWVQGAYEVEVKRKCGVENSVVAGGANLLVPWEGKGLESGERAEVRVRAKGGEGKWTEWSEKVVVEAGILENEEWKCALIEPGGAYEPGPPHRPVVFRREIKVENGFKDARLYITAHGLYEAEINGKRVGDHVLAPGWTSYGHRLAYQTFDVSEHLIVGKNAIQVDVAEGWYCGKLGWHGGRKNIYGDSIGLIAMLVLRDESGKEIIFGTDDAWKWAYGPVASAGLYDGEVYDFNAKLSESSTWNEVKGKPVSNNLVAPDGPPVRRTQEIVPKEILKSPSGKTIVDLGQNMVGWIKVSVDGPKGTAITFQFVEVLENGEAATRPLRDCKAKDTLILSGSGRIEWEPKFTFHGFRYVEIENWPGKLEVKEITGIVAHTDMLETGSFSSSSPLLNKLHENVRWSMRGNFVSIPTDCPQRDERLGWTGDINAFADTANYLYDTSGMLSSWLRDLALEQSAAHGIVPLVVPNIIEGFEKEAHAIWGDVAVMLPWSIFLATGDVSLLVRQHESMKSWLEAIPRRENGLWNYTSEWKLGDWLDPAAPADSPGDATTDPTLVADAFLVHITTIMAEVSIKLNNAAEAASYTSQANNLRKAFAHEYITPSGLLAADTQTAFALAISFSLFPTPAQEARAGARLSYIVRANSRFKIATGFAGTRFIGDALTKVGETNLFYRMLMERKNPSWLYPVTMGATTIWERWDSMLPDGRINPGEMTSFNHYALGAVAGWMHGVILGLGIVEPGWKVFKVAPVPGAKLKFAEGRYLSGYGECAVRWEIRGGEGEGKLFWLRVKVPPNTTAQVKLPGSEVVKTVSSGTYTWEVPYQAEAWPPRAIYPPIIPRDDDLPDEDS</sequence>
<evidence type="ECO:0000259" key="6">
    <source>
        <dbReference type="Pfam" id="PF17389"/>
    </source>
</evidence>
<comment type="catalytic activity">
    <reaction evidence="1">
        <text>Hydrolysis of terminal non-reducing alpha-L-rhamnose residues in alpha-L-rhamnosides.</text>
        <dbReference type="EC" id="3.2.1.40"/>
    </reaction>
</comment>
<dbReference type="Gene3D" id="2.60.120.260">
    <property type="entry name" value="Galactose-binding domain-like"/>
    <property type="match status" value="2"/>
</dbReference>
<evidence type="ECO:0000313" key="8">
    <source>
        <dbReference type="EMBL" id="PMD32845.1"/>
    </source>
</evidence>
<dbReference type="InterPro" id="IPR008928">
    <property type="entry name" value="6-hairpin_glycosidase_sf"/>
</dbReference>
<dbReference type="PIRSF" id="PIRSF010631">
    <property type="entry name" value="A-rhamnsds"/>
    <property type="match status" value="1"/>
</dbReference>
<dbReference type="InterPro" id="IPR013783">
    <property type="entry name" value="Ig-like_fold"/>
</dbReference>
<dbReference type="InterPro" id="IPR008902">
    <property type="entry name" value="Rhamnosid_concanavalin"/>
</dbReference>
<dbReference type="SUPFAM" id="SSF48208">
    <property type="entry name" value="Six-hairpin glycosidases"/>
    <property type="match status" value="1"/>
</dbReference>
<evidence type="ECO:0000313" key="9">
    <source>
        <dbReference type="Proteomes" id="UP000235786"/>
    </source>
</evidence>
<organism evidence="8 9">
    <name type="scientific">Hyaloscypha variabilis (strain UAMH 11265 / GT02V1 / F)</name>
    <name type="common">Meliniomyces variabilis</name>
    <dbReference type="NCBI Taxonomy" id="1149755"/>
    <lineage>
        <taxon>Eukaryota</taxon>
        <taxon>Fungi</taxon>
        <taxon>Dikarya</taxon>
        <taxon>Ascomycota</taxon>
        <taxon>Pezizomycotina</taxon>
        <taxon>Leotiomycetes</taxon>
        <taxon>Helotiales</taxon>
        <taxon>Hyaloscyphaceae</taxon>
        <taxon>Hyaloscypha</taxon>
        <taxon>Hyaloscypha variabilis</taxon>
    </lineage>
</organism>
<dbReference type="InterPro" id="IPR035398">
    <property type="entry name" value="Bac_rhamnosid_C"/>
</dbReference>
<dbReference type="EC" id="3.2.1.40" evidence="2"/>
<dbReference type="GO" id="GO:0030596">
    <property type="term" value="F:alpha-L-rhamnosidase activity"/>
    <property type="evidence" value="ECO:0007669"/>
    <property type="project" value="UniProtKB-EC"/>
</dbReference>
<dbReference type="Gene3D" id="2.60.40.10">
    <property type="entry name" value="Immunoglobulins"/>
    <property type="match status" value="1"/>
</dbReference>
<feature type="domain" description="Alpha-L-rhamnosidase concanavalin-like" evidence="4">
    <location>
        <begin position="317"/>
        <end position="416"/>
    </location>
</feature>
<dbReference type="PANTHER" id="PTHR33307">
    <property type="entry name" value="ALPHA-RHAMNOSIDASE (EUROFUNG)"/>
    <property type="match status" value="1"/>
</dbReference>
<keyword evidence="9" id="KW-1185">Reference proteome</keyword>
<dbReference type="GO" id="GO:0005975">
    <property type="term" value="P:carbohydrate metabolic process"/>
    <property type="evidence" value="ECO:0007669"/>
    <property type="project" value="InterPro"/>
</dbReference>
<dbReference type="EMBL" id="KZ613957">
    <property type="protein sequence ID" value="PMD32845.1"/>
    <property type="molecule type" value="Genomic_DNA"/>
</dbReference>
<evidence type="ECO:0000256" key="3">
    <source>
        <dbReference type="ARBA" id="ARBA00022801"/>
    </source>
</evidence>
<evidence type="ECO:0000259" key="4">
    <source>
        <dbReference type="Pfam" id="PF05592"/>
    </source>
</evidence>
<accession>A0A2J6R2X8</accession>
<dbReference type="Pfam" id="PF17390">
    <property type="entry name" value="Bac_rhamnosid_C"/>
    <property type="match status" value="1"/>
</dbReference>
<dbReference type="Gene3D" id="1.50.10.10">
    <property type="match status" value="1"/>
</dbReference>
<evidence type="ECO:0000259" key="5">
    <source>
        <dbReference type="Pfam" id="PF08531"/>
    </source>
</evidence>
<dbReference type="AlphaFoldDB" id="A0A2J6R2X8"/>
<dbReference type="Pfam" id="PF17389">
    <property type="entry name" value="Bac_rhamnosid6H"/>
    <property type="match status" value="1"/>
</dbReference>
<dbReference type="Pfam" id="PF05592">
    <property type="entry name" value="Bac_rhamnosid"/>
    <property type="match status" value="1"/>
</dbReference>
<dbReference type="Proteomes" id="UP000235786">
    <property type="component" value="Unassembled WGS sequence"/>
</dbReference>
<dbReference type="STRING" id="1149755.A0A2J6R2X8"/>
<dbReference type="Pfam" id="PF08531">
    <property type="entry name" value="Bac_rhamnosid_N"/>
    <property type="match status" value="1"/>
</dbReference>
<feature type="domain" description="Alpha-L-rhamnosidase six-hairpin glycosidase" evidence="6">
    <location>
        <begin position="421"/>
        <end position="768"/>
    </location>
</feature>
<dbReference type="PANTHER" id="PTHR33307:SF6">
    <property type="entry name" value="ALPHA-RHAMNOSIDASE (EUROFUNG)-RELATED"/>
    <property type="match status" value="1"/>
</dbReference>
<proteinExistence type="predicted"/>
<dbReference type="InterPro" id="IPR016007">
    <property type="entry name" value="Alpha_rhamnosid"/>
</dbReference>
<evidence type="ECO:0000256" key="1">
    <source>
        <dbReference type="ARBA" id="ARBA00001445"/>
    </source>
</evidence>
<feature type="domain" description="Bacterial alpha-L-rhamnosidase N-terminal" evidence="5">
    <location>
        <begin position="148"/>
        <end position="308"/>
    </location>
</feature>
<reference evidence="8 9" key="1">
    <citation type="submission" date="2016-04" db="EMBL/GenBank/DDBJ databases">
        <title>A degradative enzymes factory behind the ericoid mycorrhizal symbiosis.</title>
        <authorList>
            <consortium name="DOE Joint Genome Institute"/>
            <person name="Martino E."/>
            <person name="Morin E."/>
            <person name="Grelet G."/>
            <person name="Kuo A."/>
            <person name="Kohler A."/>
            <person name="Daghino S."/>
            <person name="Barry K."/>
            <person name="Choi C."/>
            <person name="Cichocki N."/>
            <person name="Clum A."/>
            <person name="Copeland A."/>
            <person name="Hainaut M."/>
            <person name="Haridas S."/>
            <person name="Labutti K."/>
            <person name="Lindquist E."/>
            <person name="Lipzen A."/>
            <person name="Khouja H.-R."/>
            <person name="Murat C."/>
            <person name="Ohm R."/>
            <person name="Olson A."/>
            <person name="Spatafora J."/>
            <person name="Veneault-Fourrey C."/>
            <person name="Henrissat B."/>
            <person name="Grigoriev I."/>
            <person name="Martin F."/>
            <person name="Perotto S."/>
        </authorList>
    </citation>
    <scope>NUCLEOTIDE SEQUENCE [LARGE SCALE GENOMIC DNA]</scope>
    <source>
        <strain evidence="8 9">F</strain>
    </source>
</reference>
<dbReference type="InterPro" id="IPR013737">
    <property type="entry name" value="Bac_rhamnosid_N"/>
</dbReference>
<dbReference type="Pfam" id="PF25788">
    <property type="entry name" value="Ig_Rha78A_N"/>
    <property type="match status" value="1"/>
</dbReference>
<dbReference type="OrthoDB" id="10036721at2759"/>
<dbReference type="Gene3D" id="2.60.420.10">
    <property type="entry name" value="Maltose phosphorylase, domain 3"/>
    <property type="match status" value="1"/>
</dbReference>
<evidence type="ECO:0000256" key="2">
    <source>
        <dbReference type="ARBA" id="ARBA00012652"/>
    </source>
</evidence>
<feature type="domain" description="Alpha-L-rhamnosidase C-terminal" evidence="7">
    <location>
        <begin position="773"/>
        <end position="851"/>
    </location>
</feature>
<gene>
    <name evidence="8" type="ORF">L207DRAFT_499120</name>
</gene>
<dbReference type="InterPro" id="IPR012341">
    <property type="entry name" value="6hp_glycosidase-like_sf"/>
</dbReference>
<keyword evidence="3 8" id="KW-0378">Hydrolase</keyword>
<dbReference type="InterPro" id="IPR035396">
    <property type="entry name" value="Bac_rhamnosid6H"/>
</dbReference>